<keyword evidence="7" id="KW-0175">Coiled coil</keyword>
<dbReference type="InterPro" id="IPR005467">
    <property type="entry name" value="His_kinase_dom"/>
</dbReference>
<dbReference type="SUPFAM" id="SSF55874">
    <property type="entry name" value="ATPase domain of HSP90 chaperone/DNA topoisomerase II/histidine kinase"/>
    <property type="match status" value="1"/>
</dbReference>
<evidence type="ECO:0000256" key="7">
    <source>
        <dbReference type="SAM" id="Coils"/>
    </source>
</evidence>
<keyword evidence="5" id="KW-0418">Kinase</keyword>
<sequence>MRPGSTRNQLQMRTTRIRYYYALLLSWTILIVSLISLEIFKIKEESDNLANTEARTNFNKNLAIRFWASSHGGVYVPIDSITQPNPALSHIPERDIETPAGKKLTLVNPAYMMRQLNEYFSEYYGVVGHLTSKKLLRPENKPDEWELNALNQFETGIKEVSGYSDINGESYLRLMQPLIIKQSCLGCHGYQDYKVGDIRGGMGISIPMKPILKRTFQQKKRNILALSLLWVIGLIGLFLGYRKLGNSLRKQEQAEKELQEQNKEYASLNEEYKVQNEELIKAKAKIEESDRLKTEFINNMSHEIRTPMNGILGFSNLLSKSGLTHEERKRFINIIQNSSNQLLRIIDDILEISKLGTKRVRVLEDKVCLNGLLLELFSIFDIKAKESKIPLYLKKGLSDIDSVIFTDKTKLNKILSNLLDNALKFTKEGFIEFGYTVVNNEIEIYVKDTGIGIKADKQGIIFERFSQEDENIAPNYGGLGLGLSITKENTELLGGEISVESEKGKGSAFFVRIPYKPAHPGTEL</sequence>
<dbReference type="InterPro" id="IPR036097">
    <property type="entry name" value="HisK_dim/P_sf"/>
</dbReference>
<proteinExistence type="predicted"/>
<evidence type="ECO:0000256" key="8">
    <source>
        <dbReference type="SAM" id="Phobius"/>
    </source>
</evidence>
<dbReference type="InterPro" id="IPR003661">
    <property type="entry name" value="HisK_dim/P_dom"/>
</dbReference>
<dbReference type="Pfam" id="PF11845">
    <property type="entry name" value="Tll0287-like"/>
    <property type="match status" value="1"/>
</dbReference>
<keyword evidence="8" id="KW-0472">Membrane</keyword>
<evidence type="ECO:0000256" key="2">
    <source>
        <dbReference type="ARBA" id="ARBA00012438"/>
    </source>
</evidence>
<dbReference type="EC" id="2.7.13.3" evidence="2"/>
<feature type="transmembrane region" description="Helical" evidence="8">
    <location>
        <begin position="223"/>
        <end position="241"/>
    </location>
</feature>
<dbReference type="SMART" id="SM00388">
    <property type="entry name" value="HisKA"/>
    <property type="match status" value="1"/>
</dbReference>
<dbReference type="InterPro" id="IPR021796">
    <property type="entry name" value="Tll0287-like_dom"/>
</dbReference>
<dbReference type="AlphaFoldDB" id="A0A3B0TYP1"/>
<dbReference type="GO" id="GO:0000155">
    <property type="term" value="F:phosphorelay sensor kinase activity"/>
    <property type="evidence" value="ECO:0007669"/>
    <property type="project" value="InterPro"/>
</dbReference>
<dbReference type="PANTHER" id="PTHR43711">
    <property type="entry name" value="TWO-COMPONENT HISTIDINE KINASE"/>
    <property type="match status" value="1"/>
</dbReference>
<evidence type="ECO:0000256" key="1">
    <source>
        <dbReference type="ARBA" id="ARBA00000085"/>
    </source>
</evidence>
<organism evidence="10">
    <name type="scientific">hydrothermal vent metagenome</name>
    <dbReference type="NCBI Taxonomy" id="652676"/>
    <lineage>
        <taxon>unclassified sequences</taxon>
        <taxon>metagenomes</taxon>
        <taxon>ecological metagenomes</taxon>
    </lineage>
</organism>
<evidence type="ECO:0000256" key="6">
    <source>
        <dbReference type="ARBA" id="ARBA00023012"/>
    </source>
</evidence>
<evidence type="ECO:0000259" key="9">
    <source>
        <dbReference type="PROSITE" id="PS50109"/>
    </source>
</evidence>
<keyword evidence="6" id="KW-0902">Two-component regulatory system</keyword>
<dbReference type="Gene3D" id="3.30.565.10">
    <property type="entry name" value="Histidine kinase-like ATPase, C-terminal domain"/>
    <property type="match status" value="1"/>
</dbReference>
<accession>A0A3B0TYP1</accession>
<dbReference type="CDD" id="cd00082">
    <property type="entry name" value="HisKA"/>
    <property type="match status" value="1"/>
</dbReference>
<evidence type="ECO:0000256" key="3">
    <source>
        <dbReference type="ARBA" id="ARBA00022553"/>
    </source>
</evidence>
<dbReference type="InterPro" id="IPR050736">
    <property type="entry name" value="Sensor_HK_Regulatory"/>
</dbReference>
<dbReference type="SUPFAM" id="SSF47384">
    <property type="entry name" value="Homodimeric domain of signal transducing histidine kinase"/>
    <property type="match status" value="1"/>
</dbReference>
<dbReference type="InterPro" id="IPR003594">
    <property type="entry name" value="HATPase_dom"/>
</dbReference>
<dbReference type="CDD" id="cd16922">
    <property type="entry name" value="HATPase_EvgS-ArcB-TorS-like"/>
    <property type="match status" value="1"/>
</dbReference>
<dbReference type="Pfam" id="PF00512">
    <property type="entry name" value="HisKA"/>
    <property type="match status" value="1"/>
</dbReference>
<dbReference type="Pfam" id="PF02518">
    <property type="entry name" value="HATPase_c"/>
    <property type="match status" value="1"/>
</dbReference>
<feature type="domain" description="Histidine kinase" evidence="9">
    <location>
        <begin position="299"/>
        <end position="517"/>
    </location>
</feature>
<name>A0A3B0TYP1_9ZZZZ</name>
<dbReference type="PRINTS" id="PR00344">
    <property type="entry name" value="BCTRLSENSOR"/>
</dbReference>
<comment type="catalytic activity">
    <reaction evidence="1">
        <text>ATP + protein L-histidine = ADP + protein N-phospho-L-histidine.</text>
        <dbReference type="EC" id="2.7.13.3"/>
    </reaction>
</comment>
<keyword evidence="8" id="KW-0812">Transmembrane</keyword>
<keyword evidence="8" id="KW-1133">Transmembrane helix</keyword>
<dbReference type="InterPro" id="IPR036890">
    <property type="entry name" value="HATPase_C_sf"/>
</dbReference>
<keyword evidence="4" id="KW-0808">Transferase</keyword>
<evidence type="ECO:0000313" key="10">
    <source>
        <dbReference type="EMBL" id="VAW23685.1"/>
    </source>
</evidence>
<protein>
    <recommendedName>
        <fullName evidence="2">histidine kinase</fullName>
        <ecNumber evidence="2">2.7.13.3</ecNumber>
    </recommendedName>
</protein>
<evidence type="ECO:0000256" key="5">
    <source>
        <dbReference type="ARBA" id="ARBA00022777"/>
    </source>
</evidence>
<dbReference type="PANTHER" id="PTHR43711:SF31">
    <property type="entry name" value="HISTIDINE KINASE"/>
    <property type="match status" value="1"/>
</dbReference>
<reference evidence="10" key="1">
    <citation type="submission" date="2018-06" db="EMBL/GenBank/DDBJ databases">
        <authorList>
            <person name="Zhirakovskaya E."/>
        </authorList>
    </citation>
    <scope>NUCLEOTIDE SEQUENCE</scope>
</reference>
<feature type="transmembrane region" description="Helical" evidence="8">
    <location>
        <begin position="20"/>
        <end position="40"/>
    </location>
</feature>
<dbReference type="Gene3D" id="3.30.450.290">
    <property type="match status" value="1"/>
</dbReference>
<dbReference type="Gene3D" id="1.10.287.130">
    <property type="match status" value="1"/>
</dbReference>
<feature type="coiled-coil region" evidence="7">
    <location>
        <begin position="241"/>
        <end position="289"/>
    </location>
</feature>
<dbReference type="EMBL" id="UOEP01000199">
    <property type="protein sequence ID" value="VAW23685.1"/>
    <property type="molecule type" value="Genomic_DNA"/>
</dbReference>
<dbReference type="InterPro" id="IPR004358">
    <property type="entry name" value="Sig_transdc_His_kin-like_C"/>
</dbReference>
<keyword evidence="3" id="KW-0597">Phosphoprotein</keyword>
<gene>
    <name evidence="10" type="ORF">MNBD_BACTEROID01-1728</name>
</gene>
<dbReference type="SMART" id="SM00387">
    <property type="entry name" value="HATPase_c"/>
    <property type="match status" value="1"/>
</dbReference>
<dbReference type="PROSITE" id="PS50109">
    <property type="entry name" value="HIS_KIN"/>
    <property type="match status" value="1"/>
</dbReference>
<evidence type="ECO:0000256" key="4">
    <source>
        <dbReference type="ARBA" id="ARBA00022679"/>
    </source>
</evidence>